<protein>
    <recommendedName>
        <fullName evidence="1">DUF3730 domain-containing protein</fullName>
    </recommendedName>
</protein>
<dbReference type="STRING" id="34508.A0A4U5PA96"/>
<dbReference type="GO" id="GO:0060147">
    <property type="term" value="P:regulation of post-transcriptional gene silencing"/>
    <property type="evidence" value="ECO:0007669"/>
    <property type="project" value="InterPro"/>
</dbReference>
<dbReference type="Proteomes" id="UP000298663">
    <property type="component" value="Unassembled WGS sequence"/>
</dbReference>
<dbReference type="PANTHER" id="PTHR16212">
    <property type="entry name" value="FOCADHESIN FAMILY MEMBER"/>
    <property type="match status" value="1"/>
</dbReference>
<sequence length="1406" mass="157824">MDLGDIGAHLEWPNLAVRSQGFASLMEKIRKMKGDQKQKNELVDFVFSHFGTKGASWLPFTAPSLVSEGFLEREDLWSECLRRLSDFGTPVDAKNVLVATIFATAPESGIALLATRIVEALEPCSQLTLLGHLKQLDARRLIPVFVALIHHEKVNFPLRNALISCASSTWSSEVVEQVLPAVASRFPAESLIKVAEHDSFLVELILQNTHLYSLTDLKETLTLKSEHVFFLYEVLSRAPPHVTLALLENKKFPIHPALSPGLLAFTASVREFSSKPEIGFGLSTAKQQALRTLVANTQKESLTFYKKISVKSNGADLQDFLLWICVEPKRIKEFLTIWASKKTVEGFNSYSSASILAALGGIVDDEALDLYLDVLIKLVEEFPDLANDFIIFCMTLYATTPAAREQRKEKLLGALIRLTVHRMAIAPVLKFLVSMCQQKKSVGMMKLLGDLFEKHERVFPSVLPFLSLDLENESFAWNRAKMDVIRRICKMSERCEEFLEALSSILNNPENPFFVDAIYALADMCRQEIIDFEVINRQLRKKYDVSVEAAVAYSDLLSTASTNSEKASVWTNVFADLWRKTADERIEVKCAAWKSLACFNPPLFLPGGECYNEEIDQSGPNLASRFSSMTDVKEKEAFAVFARKVLGAEIETYSRALYTRLNAGVSHDPFNATIRLLREEISDDPFLRLGMLVPLCASINLPVQRAERILHIFTESVVKIERKVCEGFGDTMLYYGIWKSAIQACFDAQIETGTVTPIRVRDQLTVGLKNSLQQAPCALINTLVCLPFVAMISTDLIESECSEDERKAHEKWILSVLEFLMNATSFKYQLVDAPIFRFFEKETVRRSALITSFSGISALMLLNWAPTEMVISHFGCPKDELIEFVVKNCPKSSWIQSNLVDALLFNQKPKPAEMKEYSAFDIRVCGYVVGAAPVIIDMVLESVSRHGTLESVKTEEDVTKAFESFLVLNDGDQLKATPQFAKKMEKLCRGNKEAHKDVISGLMKHQIGLMTRDASTRMANGYESTLPESSALRAVAGLLRETENIEDSRILITILIDHKRSDGRRFPPIDWTFLLKPEFMNSPNFVDFYRFAFQVAAEQKAAKLLCKFSTKDTLRLVEDEPLVAKVIAEHIDMCTGVVPYANISSLLEYIFSTCGKTGWNSKKCKSIAANLAQLAQRDKMARHLVSECLPKISNMADFVENIALFDALADVEGLHSANGCMVTEFWTLVKGGKKLDLEMIYGTLVSMEADLQRTSMLLFAYCSGTTPNKEDLVSTGFDLISVKTDKKNIDILWNFFLSLAVSVHVVPFPLVSYAAGDQRAFETQKRFAFKYFEKFLQLLCEDETAFKAIVRFLANVALKTSIEEEEAIFGEDRSQLRKCLKQCINVCPEPSIKAITEAGLFEDLFA</sequence>
<comment type="caution">
    <text evidence="2">The sequence shown here is derived from an EMBL/GenBank/DDBJ whole genome shotgun (WGS) entry which is preliminary data.</text>
</comment>
<evidence type="ECO:0000313" key="2">
    <source>
        <dbReference type="EMBL" id="TKR92993.1"/>
    </source>
</evidence>
<accession>A0A4U5PA96</accession>
<dbReference type="InterPro" id="IPR045163">
    <property type="entry name" value="Focadhesin/RST1"/>
</dbReference>
<reference evidence="2 3" key="2">
    <citation type="journal article" date="2019" name="G3 (Bethesda)">
        <title>Hybrid Assembly of the Genome of the Entomopathogenic Nematode Steinernema carpocapsae Identifies the X-Chromosome.</title>
        <authorList>
            <person name="Serra L."/>
            <person name="Macchietto M."/>
            <person name="Macias-Munoz A."/>
            <person name="McGill C.J."/>
            <person name="Rodriguez I.M."/>
            <person name="Rodriguez B."/>
            <person name="Murad R."/>
            <person name="Mortazavi A."/>
        </authorList>
    </citation>
    <scope>NUCLEOTIDE SEQUENCE [LARGE SCALE GENOMIC DNA]</scope>
    <source>
        <strain evidence="2 3">ALL</strain>
    </source>
</reference>
<proteinExistence type="predicted"/>
<gene>
    <name evidence="2" type="ORF">L596_007533</name>
</gene>
<name>A0A4U5PA96_STECR</name>
<feature type="domain" description="DUF3730" evidence="1">
    <location>
        <begin position="405"/>
        <end position="596"/>
    </location>
</feature>
<dbReference type="OrthoDB" id="5854820at2759"/>
<evidence type="ECO:0000313" key="3">
    <source>
        <dbReference type="Proteomes" id="UP000298663"/>
    </source>
</evidence>
<reference evidence="2 3" key="1">
    <citation type="journal article" date="2015" name="Genome Biol.">
        <title>Comparative genomics of Steinernema reveals deeply conserved gene regulatory networks.</title>
        <authorList>
            <person name="Dillman A.R."/>
            <person name="Macchietto M."/>
            <person name="Porter C.F."/>
            <person name="Rogers A."/>
            <person name="Williams B."/>
            <person name="Antoshechkin I."/>
            <person name="Lee M.M."/>
            <person name="Goodwin Z."/>
            <person name="Lu X."/>
            <person name="Lewis E.E."/>
            <person name="Goodrich-Blair H."/>
            <person name="Stock S.P."/>
            <person name="Adams B.J."/>
            <person name="Sternberg P.W."/>
            <person name="Mortazavi A."/>
        </authorList>
    </citation>
    <scope>NUCLEOTIDE SEQUENCE [LARGE SCALE GENOMIC DNA]</scope>
    <source>
        <strain evidence="2 3">ALL</strain>
    </source>
</reference>
<dbReference type="Pfam" id="PF12530">
    <property type="entry name" value="DUF3730"/>
    <property type="match status" value="1"/>
</dbReference>
<keyword evidence="3" id="KW-1185">Reference proteome</keyword>
<dbReference type="PANTHER" id="PTHR16212:SF4">
    <property type="entry name" value="FOCADHESIN"/>
    <property type="match status" value="1"/>
</dbReference>
<organism evidence="2 3">
    <name type="scientific">Steinernema carpocapsae</name>
    <name type="common">Entomopathogenic nematode</name>
    <dbReference type="NCBI Taxonomy" id="34508"/>
    <lineage>
        <taxon>Eukaryota</taxon>
        <taxon>Metazoa</taxon>
        <taxon>Ecdysozoa</taxon>
        <taxon>Nematoda</taxon>
        <taxon>Chromadorea</taxon>
        <taxon>Rhabditida</taxon>
        <taxon>Tylenchina</taxon>
        <taxon>Panagrolaimomorpha</taxon>
        <taxon>Strongyloidoidea</taxon>
        <taxon>Steinernematidae</taxon>
        <taxon>Steinernema</taxon>
    </lineage>
</organism>
<dbReference type="InterPro" id="IPR022542">
    <property type="entry name" value="FOCAD/RST1_DUF3730"/>
</dbReference>
<dbReference type="EMBL" id="AZBU02000002">
    <property type="protein sequence ID" value="TKR92993.1"/>
    <property type="molecule type" value="Genomic_DNA"/>
</dbReference>
<evidence type="ECO:0000259" key="1">
    <source>
        <dbReference type="Pfam" id="PF12530"/>
    </source>
</evidence>